<dbReference type="Proteomes" id="UP000219514">
    <property type="component" value="Unassembled WGS sequence"/>
</dbReference>
<dbReference type="RefSeq" id="WP_097207282.1">
    <property type="nucleotide sequence ID" value="NZ_JACHXB010000002.1"/>
</dbReference>
<dbReference type="PANTHER" id="PTHR30213:SF1">
    <property type="entry name" value="INNER MEMBRANE PROTEIN YHJD"/>
    <property type="match status" value="1"/>
</dbReference>
<feature type="transmembrane region" description="Helical" evidence="7">
    <location>
        <begin position="199"/>
        <end position="218"/>
    </location>
</feature>
<evidence type="ECO:0000313" key="8">
    <source>
        <dbReference type="EMBL" id="SNX97322.1"/>
    </source>
</evidence>
<keyword evidence="2" id="KW-1003">Cell membrane</keyword>
<evidence type="ECO:0000256" key="5">
    <source>
        <dbReference type="ARBA" id="ARBA00023136"/>
    </source>
</evidence>
<evidence type="ECO:0000313" key="9">
    <source>
        <dbReference type="Proteomes" id="UP000219514"/>
    </source>
</evidence>
<keyword evidence="5 7" id="KW-0472">Membrane</keyword>
<feature type="transmembrane region" description="Helical" evidence="7">
    <location>
        <begin position="164"/>
        <end position="187"/>
    </location>
</feature>
<keyword evidence="4 7" id="KW-1133">Transmembrane helix</keyword>
<dbReference type="PANTHER" id="PTHR30213">
    <property type="entry name" value="INNER MEMBRANE PROTEIN YHJD"/>
    <property type="match status" value="1"/>
</dbReference>
<comment type="subcellular location">
    <subcellularLocation>
        <location evidence="1">Cell membrane</location>
        <topology evidence="1">Multi-pass membrane protein</topology>
    </subcellularLocation>
</comment>
<evidence type="ECO:0000256" key="1">
    <source>
        <dbReference type="ARBA" id="ARBA00004651"/>
    </source>
</evidence>
<feature type="region of interest" description="Disordered" evidence="6">
    <location>
        <begin position="277"/>
        <end position="306"/>
    </location>
</feature>
<dbReference type="EMBL" id="OBDO01000006">
    <property type="protein sequence ID" value="SNX97322.1"/>
    <property type="molecule type" value="Genomic_DNA"/>
</dbReference>
<dbReference type="Pfam" id="PF03631">
    <property type="entry name" value="Virul_fac_BrkB"/>
    <property type="match status" value="1"/>
</dbReference>
<evidence type="ECO:0000256" key="4">
    <source>
        <dbReference type="ARBA" id="ARBA00022989"/>
    </source>
</evidence>
<feature type="transmembrane region" description="Helical" evidence="7">
    <location>
        <begin position="38"/>
        <end position="59"/>
    </location>
</feature>
<protein>
    <submittedName>
        <fullName evidence="8">Membrane protein</fullName>
    </submittedName>
</protein>
<keyword evidence="9" id="KW-1185">Reference proteome</keyword>
<organism evidence="8 9">
    <name type="scientific">Geodermatophilus sabuli</name>
    <dbReference type="NCBI Taxonomy" id="1564158"/>
    <lineage>
        <taxon>Bacteria</taxon>
        <taxon>Bacillati</taxon>
        <taxon>Actinomycetota</taxon>
        <taxon>Actinomycetes</taxon>
        <taxon>Geodermatophilales</taxon>
        <taxon>Geodermatophilaceae</taxon>
        <taxon>Geodermatophilus</taxon>
    </lineage>
</organism>
<keyword evidence="3 7" id="KW-0812">Transmembrane</keyword>
<dbReference type="OrthoDB" id="3850998at2"/>
<evidence type="ECO:0000256" key="6">
    <source>
        <dbReference type="SAM" id="MobiDB-lite"/>
    </source>
</evidence>
<dbReference type="GO" id="GO:0005886">
    <property type="term" value="C:plasma membrane"/>
    <property type="evidence" value="ECO:0007669"/>
    <property type="project" value="UniProtKB-SubCell"/>
</dbReference>
<evidence type="ECO:0000256" key="3">
    <source>
        <dbReference type="ARBA" id="ARBA00022692"/>
    </source>
</evidence>
<evidence type="ECO:0000256" key="7">
    <source>
        <dbReference type="SAM" id="Phobius"/>
    </source>
</evidence>
<sequence length="306" mass="32933">MQTGHGLRTAGRRLETTLLGRSVGSFLALQGIDRATAIAAQAFTALIPLVLLVSGLAAADHRDLVSDLLVRKFHLEGSAADAVRELFAQPSPTSTGVFSVVLLVFSGVSLTRRMQRMYQDAWRLPPRRGVRGSLNAALALAFLLVELGLLFLVRTLVSSLPAGWALGGTISVLGSLLLWTAVPWLLLDRRVPWRRLMPTGALTAACAGIYALATTVYMPRLMSTYSLRYGLFGVTLALIGWLLCIAFIFVATTILAAEFDRDQDLWATRLRDRLGLGQRNDGQAPGDGVPPVGGELPSGDVRSLRG</sequence>
<proteinExistence type="predicted"/>
<feature type="transmembrane region" description="Helical" evidence="7">
    <location>
        <begin position="230"/>
        <end position="257"/>
    </location>
</feature>
<feature type="transmembrane region" description="Helical" evidence="7">
    <location>
        <begin position="93"/>
        <end position="111"/>
    </location>
</feature>
<reference evidence="8 9" key="1">
    <citation type="submission" date="2017-09" db="EMBL/GenBank/DDBJ databases">
        <authorList>
            <person name="Ehlers B."/>
            <person name="Leendertz F.H."/>
        </authorList>
    </citation>
    <scope>NUCLEOTIDE SEQUENCE [LARGE SCALE GENOMIC DNA]</scope>
    <source>
        <strain evidence="8 9">DSM 46844</strain>
    </source>
</reference>
<evidence type="ECO:0000256" key="2">
    <source>
        <dbReference type="ARBA" id="ARBA00022475"/>
    </source>
</evidence>
<name>A0A285EDV2_9ACTN</name>
<accession>A0A285EDV2</accession>
<dbReference type="InterPro" id="IPR017039">
    <property type="entry name" value="Virul_fac_BrkB"/>
</dbReference>
<feature type="transmembrane region" description="Helical" evidence="7">
    <location>
        <begin position="132"/>
        <end position="152"/>
    </location>
</feature>
<dbReference type="AlphaFoldDB" id="A0A285EDV2"/>
<gene>
    <name evidence="8" type="ORF">SAMN06893097_106272</name>
</gene>